<sequence length="279" mass="31884">MLISFNVWLKDLSGFKALSKEISKAGFNGVELSLDYPLCFEEDIPRYVIDALNVEGLTLGIHLPWRDIALASPIEYVREASLKAVSQCLNKIRGLKTEYVLTHMTTDQVECGYKDLKCIESGRKSLEFLIEEVKELGTKLLVETTRSRCCSRDDQLSTLLKDLKDVGVCLDIPHLIEQRYRRFKSLPTINNLFKELPPDVLERTSLIHFHGYSLTNEGFVSHIKPKEDQVGELLDAIISLSNRRDFIGVVLEVFKDETSKSIEPKDLKYVVKRLKFDDT</sequence>
<name>A0A2R7Y3K4_9CREN</name>
<dbReference type="Gene3D" id="3.20.20.150">
    <property type="entry name" value="Divalent-metal-dependent TIM barrel enzymes"/>
    <property type="match status" value="1"/>
</dbReference>
<evidence type="ECO:0000313" key="2">
    <source>
        <dbReference type="EMBL" id="PUA32131.1"/>
    </source>
</evidence>
<evidence type="ECO:0000313" key="3">
    <source>
        <dbReference type="Proteomes" id="UP000244093"/>
    </source>
</evidence>
<gene>
    <name evidence="2" type="ORF">B7O98_05510</name>
</gene>
<dbReference type="Pfam" id="PF01261">
    <property type="entry name" value="AP_endonuc_2"/>
    <property type="match status" value="1"/>
</dbReference>
<organism evidence="2 3">
    <name type="scientific">Zestosphaera tikiterensis</name>
    <dbReference type="NCBI Taxonomy" id="1973259"/>
    <lineage>
        <taxon>Archaea</taxon>
        <taxon>Thermoproteota</taxon>
        <taxon>Thermoprotei</taxon>
        <taxon>Desulfurococcales</taxon>
        <taxon>Desulfurococcaceae</taxon>
        <taxon>Zestosphaera</taxon>
    </lineage>
</organism>
<feature type="domain" description="Xylose isomerase-like TIM barrel" evidence="1">
    <location>
        <begin position="21"/>
        <end position="257"/>
    </location>
</feature>
<dbReference type="EMBL" id="NBVN01000004">
    <property type="protein sequence ID" value="PUA32131.1"/>
    <property type="molecule type" value="Genomic_DNA"/>
</dbReference>
<proteinExistence type="predicted"/>
<dbReference type="AlphaFoldDB" id="A0A2R7Y3K4"/>
<dbReference type="InterPro" id="IPR013022">
    <property type="entry name" value="Xyl_isomerase-like_TIM-brl"/>
</dbReference>
<reference evidence="2 3" key="1">
    <citation type="journal article" date="2018" name="Syst. Appl. Microbiol.">
        <title>A new symbiotic nanoarchaeote (Candidatus Nanoclepta minutus) and its host (Zestosphaera tikiterensis gen. nov., sp. nov.) from a New Zealand hot spring.</title>
        <authorList>
            <person name="St John E."/>
            <person name="Liu Y."/>
            <person name="Podar M."/>
            <person name="Stott M.B."/>
            <person name="Meneghin J."/>
            <person name="Chen Z."/>
            <person name="Lagutin K."/>
            <person name="Mitchell K."/>
            <person name="Reysenbach A.L."/>
        </authorList>
    </citation>
    <scope>NUCLEOTIDE SEQUENCE [LARGE SCALE GENOMIC DNA]</scope>
    <source>
        <strain evidence="2">NZ3</strain>
    </source>
</reference>
<evidence type="ECO:0000259" key="1">
    <source>
        <dbReference type="Pfam" id="PF01261"/>
    </source>
</evidence>
<dbReference type="SUPFAM" id="SSF51658">
    <property type="entry name" value="Xylose isomerase-like"/>
    <property type="match status" value="1"/>
</dbReference>
<dbReference type="Proteomes" id="UP000244093">
    <property type="component" value="Unassembled WGS sequence"/>
</dbReference>
<accession>A0A2R7Y3K4</accession>
<dbReference type="InterPro" id="IPR036237">
    <property type="entry name" value="Xyl_isomerase-like_sf"/>
</dbReference>
<comment type="caution">
    <text evidence="2">The sequence shown here is derived from an EMBL/GenBank/DDBJ whole genome shotgun (WGS) entry which is preliminary data.</text>
</comment>
<protein>
    <recommendedName>
        <fullName evidence="1">Xylose isomerase-like TIM barrel domain-containing protein</fullName>
    </recommendedName>
</protein>